<keyword evidence="1" id="KW-0732">Signal</keyword>
<organism evidence="3 4">
    <name type="scientific">Nibribacter koreensis</name>
    <dbReference type="NCBI Taxonomy" id="1084519"/>
    <lineage>
        <taxon>Bacteria</taxon>
        <taxon>Pseudomonadati</taxon>
        <taxon>Bacteroidota</taxon>
        <taxon>Cytophagia</taxon>
        <taxon>Cytophagales</taxon>
        <taxon>Hymenobacteraceae</taxon>
        <taxon>Nibribacter</taxon>
    </lineage>
</organism>
<feature type="domain" description="Outer membrane lipoprotein BamD-like" evidence="2">
    <location>
        <begin position="10"/>
        <end position="155"/>
    </location>
</feature>
<reference evidence="4" key="1">
    <citation type="journal article" date="2019" name="Int. J. Syst. Evol. Microbiol.">
        <title>The Global Catalogue of Microorganisms (GCM) 10K type strain sequencing project: providing services to taxonomists for standard genome sequencing and annotation.</title>
        <authorList>
            <consortium name="The Broad Institute Genomics Platform"/>
            <consortium name="The Broad Institute Genome Sequencing Center for Infectious Disease"/>
            <person name="Wu L."/>
            <person name="Ma J."/>
        </authorList>
    </citation>
    <scope>NUCLEOTIDE SEQUENCE [LARGE SCALE GENOMIC DNA]</scope>
    <source>
        <strain evidence="4">JCM 17917</strain>
    </source>
</reference>
<gene>
    <name evidence="3" type="ORF">GCM10023183_35990</name>
</gene>
<comment type="caution">
    <text evidence="3">The sequence shown here is derived from an EMBL/GenBank/DDBJ whole genome shotgun (WGS) entry which is preliminary data.</text>
</comment>
<dbReference type="Proteomes" id="UP001501844">
    <property type="component" value="Unassembled WGS sequence"/>
</dbReference>
<name>A0ABP8G218_9BACT</name>
<dbReference type="InterPro" id="IPR039565">
    <property type="entry name" value="BamD-like"/>
</dbReference>
<dbReference type="EMBL" id="BAABGX010000003">
    <property type="protein sequence ID" value="GAA4315410.1"/>
    <property type="molecule type" value="Genomic_DNA"/>
</dbReference>
<evidence type="ECO:0000256" key="1">
    <source>
        <dbReference type="ARBA" id="ARBA00022729"/>
    </source>
</evidence>
<dbReference type="Gene3D" id="1.25.40.10">
    <property type="entry name" value="Tetratricopeptide repeat domain"/>
    <property type="match status" value="1"/>
</dbReference>
<keyword evidence="4" id="KW-1185">Reference proteome</keyword>
<evidence type="ECO:0000259" key="2">
    <source>
        <dbReference type="Pfam" id="PF13525"/>
    </source>
</evidence>
<accession>A0ABP8G218</accession>
<dbReference type="InterPro" id="IPR011990">
    <property type="entry name" value="TPR-like_helical_dom_sf"/>
</dbReference>
<evidence type="ECO:0000313" key="4">
    <source>
        <dbReference type="Proteomes" id="UP001501844"/>
    </source>
</evidence>
<evidence type="ECO:0000313" key="3">
    <source>
        <dbReference type="EMBL" id="GAA4315410.1"/>
    </source>
</evidence>
<dbReference type="Pfam" id="PF13525">
    <property type="entry name" value="YfiO"/>
    <property type="match status" value="1"/>
</dbReference>
<sequence length="259" mass="29874">MKSDDVDLRYAGALKYYEEKEYEKAGVLLGELLPLLKGRSEYEKANFLYAYTKYHQQLYLESSFHFIQFGSTFPKSQLVEEAAFMNVRSLAAESPNEDLDQSNTAKALTAIQDFLRRYPTSTFKDEANKLYTELSSKVEFKAFDNAKLYYKLTKYNPQYYQSAVIALANFRRDYPSSKFSEEAAALRIDAQHSYAEQSIESKQKERYQEVIAFYENFVDTYPNSKYLRTAEGFYDNARKAIEKLNASQAAAATATTTQQ</sequence>
<proteinExistence type="predicted"/>
<protein>
    <recommendedName>
        <fullName evidence="2">Outer membrane lipoprotein BamD-like domain-containing protein</fullName>
    </recommendedName>
</protein>